<accession>A0ABS8YRW1</accession>
<proteinExistence type="predicted"/>
<gene>
    <name evidence="1" type="ORF">LQV63_31325</name>
</gene>
<protein>
    <submittedName>
        <fullName evidence="1">Uncharacterized protein</fullName>
    </submittedName>
</protein>
<sequence length="90" mass="9861">PILARIAEHIRHLLFFRQGIAPDVICVAIKQVALGIADFRDVPVAVGKVILQPVLSRNLAGQQPSIYLPTKEIKKNIVAVLLGLYVVLVE</sequence>
<comment type="caution">
    <text evidence="1">The sequence shown here is derived from an EMBL/GenBank/DDBJ whole genome shotgun (WGS) entry which is preliminary data.</text>
</comment>
<evidence type="ECO:0000313" key="2">
    <source>
        <dbReference type="Proteomes" id="UP001199916"/>
    </source>
</evidence>
<dbReference type="EMBL" id="JAJNBZ010000073">
    <property type="protein sequence ID" value="MCE5173719.1"/>
    <property type="molecule type" value="Genomic_DNA"/>
</dbReference>
<reference evidence="1 2" key="1">
    <citation type="submission" date="2021-11" db="EMBL/GenBank/DDBJ databases">
        <title>Draft genome sequence of Paenibacillus profundus YoMME, a new Gram-positive bacteria with exoelectrogenic properties.</title>
        <authorList>
            <person name="Hubenova Y."/>
            <person name="Hubenova E."/>
            <person name="Manasiev Y."/>
            <person name="Peykov S."/>
            <person name="Mitov M."/>
        </authorList>
    </citation>
    <scope>NUCLEOTIDE SEQUENCE [LARGE SCALE GENOMIC DNA]</scope>
    <source>
        <strain evidence="1 2">YoMME</strain>
    </source>
</reference>
<feature type="non-terminal residue" evidence="1">
    <location>
        <position position="1"/>
    </location>
</feature>
<dbReference type="Proteomes" id="UP001199916">
    <property type="component" value="Unassembled WGS sequence"/>
</dbReference>
<organism evidence="1 2">
    <name type="scientific">Paenibacillus profundus</name>
    <dbReference type="NCBI Taxonomy" id="1173085"/>
    <lineage>
        <taxon>Bacteria</taxon>
        <taxon>Bacillati</taxon>
        <taxon>Bacillota</taxon>
        <taxon>Bacilli</taxon>
        <taxon>Bacillales</taxon>
        <taxon>Paenibacillaceae</taxon>
        <taxon>Paenibacillus</taxon>
    </lineage>
</organism>
<name>A0ABS8YRW1_9BACL</name>
<evidence type="ECO:0000313" key="1">
    <source>
        <dbReference type="EMBL" id="MCE5173719.1"/>
    </source>
</evidence>
<keyword evidence="2" id="KW-1185">Reference proteome</keyword>